<feature type="region of interest" description="Disordered" evidence="1">
    <location>
        <begin position="1328"/>
        <end position="1355"/>
    </location>
</feature>
<feature type="region of interest" description="Disordered" evidence="1">
    <location>
        <begin position="325"/>
        <end position="348"/>
    </location>
</feature>
<feature type="compositionally biased region" description="Polar residues" evidence="1">
    <location>
        <begin position="939"/>
        <end position="952"/>
    </location>
</feature>
<feature type="compositionally biased region" description="Polar residues" evidence="1">
    <location>
        <begin position="906"/>
        <end position="923"/>
    </location>
</feature>
<sequence length="1773" mass="197567">MGTPSGSIKQPPIAPRAHLQSLISSPQAAPPTGPRNLGYSTNESFFVNNQNFSAPRNSQTSTITPLPTLFTTLPPRVRPRHWKTLCRNTVPYDQAYPPPSSQTTIPNLCGRGDSCHYGHHGDVYLDAVELGTLSFEHGIPHALGVDINSYDTGPSWSDYHVSPSVETNERRDSNVRQGIGCEPGANESFHSAQGVEAWMEKRTEWRRRQAVLGPHADSTYKQPKWEDRYKNKDAKNRKNDTGKHPIENKRSPVVGIDENGWGEYTARRQRAQVNTKERQWLWELETAATTNSQETQDSTQFEQSLKQLSFNYPGVLPLGAACKRGANKPQGIEEAEEDQGESISSGETTSTVQFIIPPFQKGLKPFQNTPAHSPMKPNVVAVPYSLSHTDSLANFSFDPSAVAFSPTHSSIMQGLRTFRGEGPPAPVLTRQPSRELLFSPKALPPPQPAPGHSQSFSVPHNGMQWDLVRNTPQQYSTSNQRIHQQQTVWVTMEEYKYYIEQERRLPPNLNWRIYEKNISNADYGQRVTRCDSRPLQKPHRTGNTFIVQSHPSTAHSRIQTTPPLRPQLHLNHTLNQMTMLLSLYPECSNRAQTTEVLTNLIVPDNPEDVNRSPSCISESLQTALHRLALSISQQENEIVAQFQAEMWGVLAWLGANGGSVALLTETEDKGRMVDKPSVERVLDVCGNVEADANARGAGIMLASGQITLHGTDEHDEGYNEVVALTPGQPAILSPVLPSASQAPALDWHLPTMIVNGSPILSAKSNGNKAGSDYHGQVRQPLPSTSADEILVPLSSSSANPPLPTQANEQYTSETISFFLSNKMESYLQDSYDKVLRVQTAISLRWRRVSKVFEREWCSGISRYARNGIVLRAFWNVHAMEETDWLAMEDSLAHSGIPHMRRWEQGWGQSTNRSASTGSGSTEKPISVEGNRGAEHKPVSKNNWDSYSPTLSQEFRYWDTQPTGTTRAGQEIPREDSNAKSKGKEHQDTWETRCRMPQRAVWDRRGLCQEVEPVALSNEGRHFLELIEKMCLKQVMDFADIDIGGKSSEYILKLPPPPTVRLFRKREFPGVGDNIHPATVGTEDWSVPLGFKNGNYSRQFEGSSSDDWSHNKPVESGQASRSQGKEDYNDNSQSRGRPLERGGPKTSTRSSTVPGLRLEDEYNVQFDTSEEFLLPLLIHSLKLEPRLIESPVLNPIFRRSGPLYYTGNPSTGEEVFDAEESKIDAKVRAKHLEMCHLDRSLFMGYIVLEILNVWEEQRKHAARVRWKFPELDRNALVGERVKILAEKNLRLAKERKERQERVVQETVPAPVASLPPPAPNWADVARGKGKVEEKRAPPTTQTPVFKTPVKEKQPPAAEAQLHAGKLNVKEKQPPTVAAQVSVVKTLVAAPQNQPDSTPKTLKQAESTSSQKYAPGPQPVEIPKVRLPGSGLLYTDILKKRAALNQGQPILHPSPAPPPPAHVAVKATADTEEAADTGADDTAVWKMYKSKKEKKADLHESNDYHKRDTVKTRTLAPTLAPTMPSKGKQKLGTTPKSTPSTTPCPLPKAPPLLLKLDTTVRKQVAKEEATEDWPPPLASPPQTLIALPEQPKAPTLKDLEILVDQEIEGEKQRLRRWLYRLQTWLWTFNEGVGLNFVEITDTPDWDTGFSDAVSSTHGGDEGQTEYARSGTCVAGCESLGGSQSGMGQSRRVHRGGSRNKHTLWKLEVREREMMERETNEKELKEMEVRERAREMGVWGTGGDRSQPSLGPWMSGALIDEGERRGSSLEIAMPSW</sequence>
<protein>
    <submittedName>
        <fullName evidence="2">Uncharacterized protein</fullName>
    </submittedName>
</protein>
<feature type="region of interest" description="Disordered" evidence="1">
    <location>
        <begin position="903"/>
        <end position="989"/>
    </location>
</feature>
<dbReference type="InParanoid" id="A0A3N4M0V6"/>
<dbReference type="EMBL" id="ML121528">
    <property type="protein sequence ID" value="RPB28803.1"/>
    <property type="molecule type" value="Genomic_DNA"/>
</dbReference>
<feature type="region of interest" description="Disordered" evidence="1">
    <location>
        <begin position="1"/>
        <end position="42"/>
    </location>
</feature>
<evidence type="ECO:0000256" key="1">
    <source>
        <dbReference type="SAM" id="MobiDB-lite"/>
    </source>
</evidence>
<feature type="region of interest" description="Disordered" evidence="1">
    <location>
        <begin position="1735"/>
        <end position="1773"/>
    </location>
</feature>
<organism evidence="2 3">
    <name type="scientific">Terfezia boudieri ATCC MYA-4762</name>
    <dbReference type="NCBI Taxonomy" id="1051890"/>
    <lineage>
        <taxon>Eukaryota</taxon>
        <taxon>Fungi</taxon>
        <taxon>Dikarya</taxon>
        <taxon>Ascomycota</taxon>
        <taxon>Pezizomycotina</taxon>
        <taxon>Pezizomycetes</taxon>
        <taxon>Pezizales</taxon>
        <taxon>Pezizaceae</taxon>
        <taxon>Terfezia</taxon>
    </lineage>
</organism>
<keyword evidence="3" id="KW-1185">Reference proteome</keyword>
<feature type="compositionally biased region" description="Polar residues" evidence="1">
    <location>
        <begin position="1389"/>
        <end position="1410"/>
    </location>
</feature>
<feature type="compositionally biased region" description="Low complexity" evidence="1">
    <location>
        <begin position="1677"/>
        <end position="1687"/>
    </location>
</feature>
<feature type="compositionally biased region" description="Basic and acidic residues" evidence="1">
    <location>
        <begin position="971"/>
        <end position="989"/>
    </location>
</feature>
<feature type="compositionally biased region" description="Pro residues" evidence="1">
    <location>
        <begin position="1450"/>
        <end position="1459"/>
    </location>
</feature>
<gene>
    <name evidence="2" type="ORF">L211DRAFT_864490</name>
</gene>
<feature type="region of interest" description="Disordered" evidence="1">
    <location>
        <begin position="215"/>
        <end position="254"/>
    </location>
</feature>
<feature type="region of interest" description="Disordered" evidence="1">
    <location>
        <begin position="1516"/>
        <end position="1549"/>
    </location>
</feature>
<evidence type="ECO:0000313" key="3">
    <source>
        <dbReference type="Proteomes" id="UP000267821"/>
    </source>
</evidence>
<dbReference type="Proteomes" id="UP000267821">
    <property type="component" value="Unassembled WGS sequence"/>
</dbReference>
<feature type="region of interest" description="Disordered" evidence="1">
    <location>
        <begin position="1388"/>
        <end position="1422"/>
    </location>
</feature>
<proteinExistence type="predicted"/>
<evidence type="ECO:0000313" key="2">
    <source>
        <dbReference type="EMBL" id="RPB28803.1"/>
    </source>
</evidence>
<feature type="region of interest" description="Disordered" evidence="1">
    <location>
        <begin position="1449"/>
        <end position="1475"/>
    </location>
</feature>
<feature type="region of interest" description="Disordered" evidence="1">
    <location>
        <begin position="1099"/>
        <end position="1153"/>
    </location>
</feature>
<reference evidence="2 3" key="1">
    <citation type="journal article" date="2018" name="Nat. Ecol. Evol.">
        <title>Pezizomycetes genomes reveal the molecular basis of ectomycorrhizal truffle lifestyle.</title>
        <authorList>
            <person name="Murat C."/>
            <person name="Payen T."/>
            <person name="Noel B."/>
            <person name="Kuo A."/>
            <person name="Morin E."/>
            <person name="Chen J."/>
            <person name="Kohler A."/>
            <person name="Krizsan K."/>
            <person name="Balestrini R."/>
            <person name="Da Silva C."/>
            <person name="Montanini B."/>
            <person name="Hainaut M."/>
            <person name="Levati E."/>
            <person name="Barry K.W."/>
            <person name="Belfiori B."/>
            <person name="Cichocki N."/>
            <person name="Clum A."/>
            <person name="Dockter R.B."/>
            <person name="Fauchery L."/>
            <person name="Guy J."/>
            <person name="Iotti M."/>
            <person name="Le Tacon F."/>
            <person name="Lindquist E.A."/>
            <person name="Lipzen A."/>
            <person name="Malagnac F."/>
            <person name="Mello A."/>
            <person name="Molinier V."/>
            <person name="Miyauchi S."/>
            <person name="Poulain J."/>
            <person name="Riccioni C."/>
            <person name="Rubini A."/>
            <person name="Sitrit Y."/>
            <person name="Splivallo R."/>
            <person name="Traeger S."/>
            <person name="Wang M."/>
            <person name="Zifcakova L."/>
            <person name="Wipf D."/>
            <person name="Zambonelli A."/>
            <person name="Paolocci F."/>
            <person name="Nowrousian M."/>
            <person name="Ottonello S."/>
            <person name="Baldrian P."/>
            <person name="Spatafora J.W."/>
            <person name="Henrissat B."/>
            <person name="Nagy L.G."/>
            <person name="Aury J.M."/>
            <person name="Wincker P."/>
            <person name="Grigoriev I.V."/>
            <person name="Bonfante P."/>
            <person name="Martin F.M."/>
        </authorList>
    </citation>
    <scope>NUCLEOTIDE SEQUENCE [LARGE SCALE GENOMIC DNA]</scope>
    <source>
        <strain evidence="2 3">ATCC MYA-4762</strain>
    </source>
</reference>
<feature type="region of interest" description="Disordered" evidence="1">
    <location>
        <begin position="160"/>
        <end position="192"/>
    </location>
</feature>
<feature type="region of interest" description="Disordered" evidence="1">
    <location>
        <begin position="1677"/>
        <end position="1696"/>
    </location>
</feature>
<feature type="compositionally biased region" description="Basic and acidic residues" evidence="1">
    <location>
        <begin position="223"/>
        <end position="250"/>
    </location>
</feature>
<name>A0A3N4M0V6_9PEZI</name>
<dbReference type="OrthoDB" id="5344179at2759"/>
<accession>A0A3N4M0V6</accession>